<accession>A0A2A2LD17</accession>
<name>A0A2A2LD17_9BILA</name>
<dbReference type="PANTHER" id="PTHR12213:SF0">
    <property type="entry name" value="CORRINOID ADENOSYLTRANSFERASE MMAB"/>
    <property type="match status" value="1"/>
</dbReference>
<dbReference type="Proteomes" id="UP000218231">
    <property type="component" value="Unassembled WGS sequence"/>
</dbReference>
<evidence type="ECO:0000256" key="8">
    <source>
        <dbReference type="ARBA" id="ARBA00071654"/>
    </source>
</evidence>
<comment type="function">
    <text evidence="7">Converts cob(I)alamin to adenosylcobalamin (adenosylcob(III)alamin), a coenzyme for methylmalonyl-CoA mutase, therefore participates in the final step of the vitamin B12 conversion. Generates adenosylcobalamin (AdoCbl) and directly delivers the cofactor to MUT in a transfer that is stimulated by ATP-binding to MMAB and gated by MMAA.</text>
</comment>
<dbReference type="InterPro" id="IPR036451">
    <property type="entry name" value="CblAdoTrfase-like_sf"/>
</dbReference>
<evidence type="ECO:0000256" key="10">
    <source>
        <dbReference type="RuleBase" id="RU366026"/>
    </source>
</evidence>
<evidence type="ECO:0000259" key="11">
    <source>
        <dbReference type="Pfam" id="PF01923"/>
    </source>
</evidence>
<dbReference type="OrthoDB" id="549173at2759"/>
<evidence type="ECO:0000256" key="9">
    <source>
        <dbReference type="ARBA" id="ARBA00075216"/>
    </source>
</evidence>
<evidence type="ECO:0000256" key="3">
    <source>
        <dbReference type="ARBA" id="ARBA00022679"/>
    </source>
</evidence>
<comment type="caution">
    <text evidence="12">The sequence shown here is derived from an EMBL/GenBank/DDBJ whole genome shotgun (WGS) entry which is preliminary data.</text>
</comment>
<protein>
    <recommendedName>
        <fullName evidence="8">Corrinoid adenosyltransferase MMAB</fullName>
    </recommendedName>
    <alternativeName>
        <fullName evidence="9">ATP:co(I)rrinoid adenosyltransferase MMAB</fullName>
    </alternativeName>
</protein>
<evidence type="ECO:0000256" key="6">
    <source>
        <dbReference type="ARBA" id="ARBA00051988"/>
    </source>
</evidence>
<comment type="subunit">
    <text evidence="2">Homotrimer.</text>
</comment>
<dbReference type="FunFam" id="1.20.1200.10:FF:000001">
    <property type="entry name" value="Cob(I)yrinic acid a,c-diamide adenosyltransferase"/>
    <property type="match status" value="1"/>
</dbReference>
<evidence type="ECO:0000313" key="13">
    <source>
        <dbReference type="Proteomes" id="UP000218231"/>
    </source>
</evidence>
<proteinExistence type="inferred from homology"/>
<evidence type="ECO:0000256" key="7">
    <source>
        <dbReference type="ARBA" id="ARBA00056747"/>
    </source>
</evidence>
<dbReference type="InterPro" id="IPR016030">
    <property type="entry name" value="CblAdoTrfase-like"/>
</dbReference>
<keyword evidence="3 10" id="KW-0808">Transferase</keyword>
<evidence type="ECO:0000313" key="12">
    <source>
        <dbReference type="EMBL" id="PAV84034.1"/>
    </source>
</evidence>
<organism evidence="12 13">
    <name type="scientific">Diploscapter pachys</name>
    <dbReference type="NCBI Taxonomy" id="2018661"/>
    <lineage>
        <taxon>Eukaryota</taxon>
        <taxon>Metazoa</taxon>
        <taxon>Ecdysozoa</taxon>
        <taxon>Nematoda</taxon>
        <taxon>Chromadorea</taxon>
        <taxon>Rhabditida</taxon>
        <taxon>Rhabditina</taxon>
        <taxon>Rhabditomorpha</taxon>
        <taxon>Rhabditoidea</taxon>
        <taxon>Rhabditidae</taxon>
        <taxon>Diploscapter</taxon>
    </lineage>
</organism>
<keyword evidence="13" id="KW-1185">Reference proteome</keyword>
<keyword evidence="5 10" id="KW-0067">ATP-binding</keyword>
<comment type="catalytic activity">
    <reaction evidence="6">
        <text>cob(I)alamin-[corrinoid adenosyltransferase] + ATP = apo-[corrinoid adenosyltransferase] + adenosylcob(III)alamin + triphosphate</text>
        <dbReference type="Rhea" id="RHEA:56796"/>
        <dbReference type="Rhea" id="RHEA-COMP:14743"/>
        <dbReference type="Rhea" id="RHEA-COMP:14744"/>
        <dbReference type="ChEBI" id="CHEBI:18036"/>
        <dbReference type="ChEBI" id="CHEBI:18408"/>
        <dbReference type="ChEBI" id="CHEBI:30616"/>
        <dbReference type="ChEBI" id="CHEBI:60488"/>
        <dbReference type="ChEBI" id="CHEBI:83228"/>
    </reaction>
    <physiologicalReaction direction="left-to-right" evidence="6">
        <dbReference type="Rhea" id="RHEA:56797"/>
    </physiologicalReaction>
</comment>
<dbReference type="EMBL" id="LIAE01006897">
    <property type="protein sequence ID" value="PAV84034.1"/>
    <property type="molecule type" value="Genomic_DNA"/>
</dbReference>
<comment type="similarity">
    <text evidence="1 10">Belongs to the Cob(I)alamin adenosyltransferase family.</text>
</comment>
<dbReference type="GO" id="GO:0005524">
    <property type="term" value="F:ATP binding"/>
    <property type="evidence" value="ECO:0007669"/>
    <property type="project" value="UniProtKB-UniRule"/>
</dbReference>
<reference evidence="12 13" key="1">
    <citation type="journal article" date="2017" name="Curr. Biol.">
        <title>Genome architecture and evolution of a unichromosomal asexual nematode.</title>
        <authorList>
            <person name="Fradin H."/>
            <person name="Zegar C."/>
            <person name="Gutwein M."/>
            <person name="Lucas J."/>
            <person name="Kovtun M."/>
            <person name="Corcoran D."/>
            <person name="Baugh L.R."/>
            <person name="Kiontke K."/>
            <person name="Gunsalus K."/>
            <person name="Fitch D.H."/>
            <person name="Piano F."/>
        </authorList>
    </citation>
    <scope>NUCLEOTIDE SEQUENCE [LARGE SCALE GENOMIC DNA]</scope>
    <source>
        <strain evidence="12">PF1309</strain>
    </source>
</reference>
<gene>
    <name evidence="12" type="ORF">WR25_14463</name>
</gene>
<keyword evidence="4 10" id="KW-0547">Nucleotide-binding</keyword>
<dbReference type="NCBIfam" id="TIGR00636">
    <property type="entry name" value="PduO_Nterm"/>
    <property type="match status" value="1"/>
</dbReference>
<dbReference type="STRING" id="2018661.A0A2A2LD17"/>
<dbReference type="InterPro" id="IPR029499">
    <property type="entry name" value="PduO-typ"/>
</dbReference>
<dbReference type="GO" id="GO:0008817">
    <property type="term" value="F:corrinoid adenosyltransferase activity"/>
    <property type="evidence" value="ECO:0007669"/>
    <property type="project" value="TreeGrafter"/>
</dbReference>
<dbReference type="Gene3D" id="1.20.1200.10">
    <property type="entry name" value="Cobalamin adenosyltransferase-like"/>
    <property type="match status" value="1"/>
</dbReference>
<sequence length="235" mass="26160">MLTKTLAPLAFRGLFWTIRTAQIRSIQSGNLLCRGFKPGRGTGDSGQTALFNNERRWKDDAAFEALGATDELSSFLGICSSCAKSDGLSDVEETLVRLQCCLQDLASHCATPPTSTQRKRELTKFDTASVEWVNAEIDRFGDELPPLRQFILSGGGPTSAHLQYARAVCRRVERKLVPLIRDEAIDSQALKFINRASDLLFVLGRYACMKTGNEESTYLKPTSFTQLKWTKKKLS</sequence>
<dbReference type="SUPFAM" id="SSF89028">
    <property type="entry name" value="Cobalamin adenosyltransferase-like"/>
    <property type="match status" value="1"/>
</dbReference>
<evidence type="ECO:0000256" key="1">
    <source>
        <dbReference type="ARBA" id="ARBA00007487"/>
    </source>
</evidence>
<evidence type="ECO:0000256" key="5">
    <source>
        <dbReference type="ARBA" id="ARBA00022840"/>
    </source>
</evidence>
<evidence type="ECO:0000256" key="2">
    <source>
        <dbReference type="ARBA" id="ARBA00011233"/>
    </source>
</evidence>
<dbReference type="PANTHER" id="PTHR12213">
    <property type="entry name" value="CORRINOID ADENOSYLTRANSFERASE"/>
    <property type="match status" value="1"/>
</dbReference>
<dbReference type="AlphaFoldDB" id="A0A2A2LD17"/>
<dbReference type="Pfam" id="PF01923">
    <property type="entry name" value="Cob_adeno_trans"/>
    <property type="match status" value="1"/>
</dbReference>
<dbReference type="GO" id="GO:0009235">
    <property type="term" value="P:cobalamin metabolic process"/>
    <property type="evidence" value="ECO:0007669"/>
    <property type="project" value="UniProtKB-ARBA"/>
</dbReference>
<feature type="domain" description="Cobalamin adenosyltransferase-like" evidence="11">
    <location>
        <begin position="42"/>
        <end position="207"/>
    </location>
</feature>
<evidence type="ECO:0000256" key="4">
    <source>
        <dbReference type="ARBA" id="ARBA00022741"/>
    </source>
</evidence>